<keyword evidence="2" id="KW-1185">Reference proteome</keyword>
<protein>
    <submittedName>
        <fullName evidence="3">Uncharacterized protein LOC101859092</fullName>
    </submittedName>
</protein>
<feature type="compositionally biased region" description="Acidic residues" evidence="1">
    <location>
        <begin position="138"/>
        <end position="149"/>
    </location>
</feature>
<dbReference type="GeneID" id="101859092"/>
<evidence type="ECO:0000313" key="3">
    <source>
        <dbReference type="RefSeq" id="XP_035824919.1"/>
    </source>
</evidence>
<proteinExistence type="predicted"/>
<accession>A0ABM1VR77</accession>
<reference evidence="3" key="1">
    <citation type="submission" date="2025-08" db="UniProtKB">
        <authorList>
            <consortium name="RefSeq"/>
        </authorList>
    </citation>
    <scope>IDENTIFICATION</scope>
</reference>
<dbReference type="Proteomes" id="UP000694888">
    <property type="component" value="Unplaced"/>
</dbReference>
<gene>
    <name evidence="3" type="primary">LOC101859092</name>
</gene>
<evidence type="ECO:0000256" key="1">
    <source>
        <dbReference type="SAM" id="MobiDB-lite"/>
    </source>
</evidence>
<dbReference type="RefSeq" id="XP_035824919.1">
    <property type="nucleotide sequence ID" value="XM_035969026.1"/>
</dbReference>
<feature type="compositionally biased region" description="Basic and acidic residues" evidence="1">
    <location>
        <begin position="116"/>
        <end position="135"/>
    </location>
</feature>
<feature type="compositionally biased region" description="Acidic residues" evidence="1">
    <location>
        <begin position="165"/>
        <end position="175"/>
    </location>
</feature>
<organism evidence="2 3">
    <name type="scientific">Aplysia californica</name>
    <name type="common">California sea hare</name>
    <dbReference type="NCBI Taxonomy" id="6500"/>
    <lineage>
        <taxon>Eukaryota</taxon>
        <taxon>Metazoa</taxon>
        <taxon>Spiralia</taxon>
        <taxon>Lophotrochozoa</taxon>
        <taxon>Mollusca</taxon>
        <taxon>Gastropoda</taxon>
        <taxon>Heterobranchia</taxon>
        <taxon>Euthyneura</taxon>
        <taxon>Tectipleura</taxon>
        <taxon>Aplysiida</taxon>
        <taxon>Aplysioidea</taxon>
        <taxon>Aplysiidae</taxon>
        <taxon>Aplysia</taxon>
    </lineage>
</organism>
<feature type="region of interest" description="Disordered" evidence="1">
    <location>
        <begin position="112"/>
        <end position="175"/>
    </location>
</feature>
<evidence type="ECO:0000313" key="2">
    <source>
        <dbReference type="Proteomes" id="UP000694888"/>
    </source>
</evidence>
<sequence length="175" mass="19836">MFVAPSTVLYTACPGSPGTQAFSSDTEIEELSKKVLANSDGLRLQVVEKDGHYFTLNNTRLQVCQWLETRGHCRTVRIETVPLKSVPEGIKRMMVVPQSEAAVPASERFMTITYEPMERRPRTARDDDNEDHSGSDESGADDSDSFCDEFEIREQQQRRRRQSEESGEEEDTSLL</sequence>
<name>A0ABM1VR77_APLCA</name>